<keyword evidence="2" id="KW-1185">Reference proteome</keyword>
<comment type="caution">
    <text evidence="1">The sequence shown here is derived from an EMBL/GenBank/DDBJ whole genome shotgun (WGS) entry which is preliminary data.</text>
</comment>
<dbReference type="AlphaFoldDB" id="A0A9P7QWP0"/>
<dbReference type="Proteomes" id="UP000699042">
    <property type="component" value="Unassembled WGS sequence"/>
</dbReference>
<gene>
    <name evidence="1" type="ORF">JMJ77_003264</name>
</gene>
<evidence type="ECO:0000313" key="1">
    <source>
        <dbReference type="EMBL" id="KAG7043560.1"/>
    </source>
</evidence>
<evidence type="ECO:0000313" key="2">
    <source>
        <dbReference type="Proteomes" id="UP000699042"/>
    </source>
</evidence>
<dbReference type="EMBL" id="JAESDN010000012">
    <property type="protein sequence ID" value="KAG7043560.1"/>
    <property type="molecule type" value="Genomic_DNA"/>
</dbReference>
<protein>
    <submittedName>
        <fullName evidence="1">Uncharacterized protein</fullName>
    </submittedName>
</protein>
<reference evidence="1" key="1">
    <citation type="submission" date="2021-05" db="EMBL/GenBank/DDBJ databases">
        <title>Comparative genomics of three Colletotrichum scovillei strains and genetic complementation revealed genes involved fungal growth and virulence on chili pepper.</title>
        <authorList>
            <person name="Hsieh D.-K."/>
            <person name="Chuang S.-C."/>
            <person name="Chen C.-Y."/>
            <person name="Chao Y.-T."/>
            <person name="Lu M.-Y.J."/>
            <person name="Lee M.-H."/>
            <person name="Shih M.-C."/>
        </authorList>
    </citation>
    <scope>NUCLEOTIDE SEQUENCE</scope>
    <source>
        <strain evidence="1">Coll-153</strain>
    </source>
</reference>
<accession>A0A9P7QWP0</accession>
<organism evidence="1 2">
    <name type="scientific">Colletotrichum scovillei</name>
    <dbReference type="NCBI Taxonomy" id="1209932"/>
    <lineage>
        <taxon>Eukaryota</taxon>
        <taxon>Fungi</taxon>
        <taxon>Dikarya</taxon>
        <taxon>Ascomycota</taxon>
        <taxon>Pezizomycotina</taxon>
        <taxon>Sordariomycetes</taxon>
        <taxon>Hypocreomycetidae</taxon>
        <taxon>Glomerellales</taxon>
        <taxon>Glomerellaceae</taxon>
        <taxon>Colletotrichum</taxon>
        <taxon>Colletotrichum acutatum species complex</taxon>
    </lineage>
</organism>
<sequence>MSVMAPARDDRSIERLQAIDGMTGTSISEFAGPSATLTVSFCVATRLTRGRGPLPMLLDLYLSVATTEPTELLPTRV</sequence>
<proteinExistence type="predicted"/>
<name>A0A9P7QWP0_9PEZI</name>